<dbReference type="PANTHER" id="PTHR11142:SF5">
    <property type="entry name" value="TRNA PSEUDOURIDINE(38_39) SYNTHASE"/>
    <property type="match status" value="1"/>
</dbReference>
<feature type="region of interest" description="Disordered" evidence="4">
    <location>
        <begin position="657"/>
        <end position="678"/>
    </location>
</feature>
<feature type="compositionally biased region" description="Polar residues" evidence="4">
    <location>
        <begin position="102"/>
        <end position="115"/>
    </location>
</feature>
<dbReference type="Gene3D" id="3.30.70.660">
    <property type="entry name" value="Pseudouridine synthase I, catalytic domain, C-terminal subdomain"/>
    <property type="match status" value="1"/>
</dbReference>
<keyword evidence="3" id="KW-0413">Isomerase</keyword>
<dbReference type="Pfam" id="PF01416">
    <property type="entry name" value="PseudoU_synth_1"/>
    <property type="match status" value="1"/>
</dbReference>
<sequence length="678" mass="76533">MTDTKNTSPRSFFQIRLSAIEHPHRFRAPPFACRGMWKPTRLFTLSCNLRVLKHTRHLCQSRTLTQSMEGTKDQPDYSAWTNESLIARITDLERQLHSRTTEFTAPTENPAQQADSHAPIPSDGYEPAIPLHESAQNTKKRPHSPPEGDITKVPAPSRTLKTNTPPNVERAFDPSKYETRYIALKFAYLGQPYNGLEHTNGNMTPLPTVEEIIWKALRRTRLIFPQTTSDLEPTERERVPMRPYHLYWDGVEYSKAGRTDKGVSAFGQVIGLRVRSQRPKPKPLVEGEEDAMQVDSTTEKEWDDVADEISYPAVLNRVLPEDIRVLAWCPNPPPGFDARFSCRERRYRYFFTNPAFSPTPGSIGFENRAQNGNGPRSKFREGWLDIEAMREAAKHFEGVHDFRNFCKLDVKKQIENFERIIHHSDIEAVNPKTSPLGYVGKPGFQAKEDAIPEQDQVTPDTVSQNVPQVYSFNLHGSAFLWHQVRHMVSILFLVGQGLESPSIVAELLDPAKNPRKPTYFMADDAPLVLEDCIFPDIASGSRKDALNWVYAGDDVGNPKASAKGDAKFGLQGTVETLWKVWRQRKMDEILAGALVDLVISQGNQNVERKEAKTKGSSTKRANRGAKTWYGGNDCVVGGKYLPVDKKAKMETVEVQNAKGLKAKQRKLERDEAAKATQA</sequence>
<dbReference type="InterPro" id="IPR001406">
    <property type="entry name" value="PsdUridine_synth_TruA"/>
</dbReference>
<dbReference type="InterPro" id="IPR020097">
    <property type="entry name" value="PsdUridine_synth_TruA_a/b_dom"/>
</dbReference>
<proteinExistence type="inferred from homology"/>
<keyword evidence="2" id="KW-0819">tRNA processing</keyword>
<dbReference type="AlphaFoldDB" id="A0A9W4IGX7"/>
<feature type="region of interest" description="Disordered" evidence="4">
    <location>
        <begin position="277"/>
        <end position="299"/>
    </location>
</feature>
<evidence type="ECO:0000313" key="6">
    <source>
        <dbReference type="EMBL" id="CAG8276380.1"/>
    </source>
</evidence>
<evidence type="ECO:0000259" key="5">
    <source>
        <dbReference type="Pfam" id="PF01416"/>
    </source>
</evidence>
<dbReference type="InterPro" id="IPR020103">
    <property type="entry name" value="PsdUridine_synth_cat_dom_sf"/>
</dbReference>
<protein>
    <recommendedName>
        <fullName evidence="5">Pseudouridine synthase I TruA alpha/beta domain-containing protein</fullName>
    </recommendedName>
</protein>
<gene>
    <name evidence="6" type="ORF">POLS_LOCUS9359</name>
</gene>
<dbReference type="Proteomes" id="UP001153618">
    <property type="component" value="Unassembled WGS sequence"/>
</dbReference>
<dbReference type="GO" id="GO:1990481">
    <property type="term" value="P:mRNA pseudouridine synthesis"/>
    <property type="evidence" value="ECO:0007669"/>
    <property type="project" value="TreeGrafter"/>
</dbReference>
<dbReference type="InterPro" id="IPR020095">
    <property type="entry name" value="PsdUridine_synth_TruA_C"/>
</dbReference>
<evidence type="ECO:0000256" key="3">
    <source>
        <dbReference type="ARBA" id="ARBA00023235"/>
    </source>
</evidence>
<evidence type="ECO:0000256" key="2">
    <source>
        <dbReference type="ARBA" id="ARBA00022694"/>
    </source>
</evidence>
<keyword evidence="7" id="KW-1185">Reference proteome</keyword>
<dbReference type="GO" id="GO:0005737">
    <property type="term" value="C:cytoplasm"/>
    <property type="evidence" value="ECO:0007669"/>
    <property type="project" value="TreeGrafter"/>
</dbReference>
<feature type="compositionally biased region" description="Basic and acidic residues" evidence="4">
    <location>
        <begin position="665"/>
        <end position="678"/>
    </location>
</feature>
<dbReference type="PANTHER" id="PTHR11142">
    <property type="entry name" value="PSEUDOURIDYLATE SYNTHASE"/>
    <property type="match status" value="1"/>
</dbReference>
<comment type="similarity">
    <text evidence="1">Belongs to the tRNA pseudouridine synthase TruA family.</text>
</comment>
<dbReference type="Gene3D" id="3.30.70.580">
    <property type="entry name" value="Pseudouridine synthase I, catalytic domain, N-terminal subdomain"/>
    <property type="match status" value="1"/>
</dbReference>
<evidence type="ECO:0000256" key="1">
    <source>
        <dbReference type="ARBA" id="ARBA00009375"/>
    </source>
</evidence>
<reference evidence="6" key="1">
    <citation type="submission" date="2021-07" db="EMBL/GenBank/DDBJ databases">
        <authorList>
            <person name="Branca A.L. A."/>
        </authorList>
    </citation>
    <scope>NUCLEOTIDE SEQUENCE</scope>
</reference>
<evidence type="ECO:0000313" key="7">
    <source>
        <dbReference type="Proteomes" id="UP001153618"/>
    </source>
</evidence>
<feature type="region of interest" description="Disordered" evidence="4">
    <location>
        <begin position="102"/>
        <end position="171"/>
    </location>
</feature>
<name>A0A9W4IGX7_PENOL</name>
<dbReference type="SUPFAM" id="SSF55120">
    <property type="entry name" value="Pseudouridine synthase"/>
    <property type="match status" value="1"/>
</dbReference>
<dbReference type="HAMAP" id="MF_00171">
    <property type="entry name" value="TruA"/>
    <property type="match status" value="1"/>
</dbReference>
<evidence type="ECO:0000256" key="4">
    <source>
        <dbReference type="SAM" id="MobiDB-lite"/>
    </source>
</evidence>
<comment type="caution">
    <text evidence="6">The sequence shown here is derived from an EMBL/GenBank/DDBJ whole genome shotgun (WGS) entry which is preliminary data.</text>
</comment>
<dbReference type="GO" id="GO:0009982">
    <property type="term" value="F:pseudouridine synthase activity"/>
    <property type="evidence" value="ECO:0007669"/>
    <property type="project" value="InterPro"/>
</dbReference>
<dbReference type="InterPro" id="IPR020094">
    <property type="entry name" value="TruA/RsuA/RluB/E/F_N"/>
</dbReference>
<accession>A0A9W4IGX7</accession>
<dbReference type="OrthoDB" id="25767at2759"/>
<feature type="domain" description="Pseudouridine synthase I TruA alpha/beta" evidence="5">
    <location>
        <begin position="392"/>
        <end position="535"/>
    </location>
</feature>
<dbReference type="GO" id="GO:0031119">
    <property type="term" value="P:tRNA pseudouridine synthesis"/>
    <property type="evidence" value="ECO:0007669"/>
    <property type="project" value="TreeGrafter"/>
</dbReference>
<dbReference type="GO" id="GO:0003723">
    <property type="term" value="F:RNA binding"/>
    <property type="evidence" value="ECO:0007669"/>
    <property type="project" value="InterPro"/>
</dbReference>
<organism evidence="6 7">
    <name type="scientific">Penicillium olsonii</name>
    <dbReference type="NCBI Taxonomy" id="99116"/>
    <lineage>
        <taxon>Eukaryota</taxon>
        <taxon>Fungi</taxon>
        <taxon>Dikarya</taxon>
        <taxon>Ascomycota</taxon>
        <taxon>Pezizomycotina</taxon>
        <taxon>Eurotiomycetes</taxon>
        <taxon>Eurotiomycetidae</taxon>
        <taxon>Eurotiales</taxon>
        <taxon>Aspergillaceae</taxon>
        <taxon>Penicillium</taxon>
    </lineage>
</organism>
<dbReference type="GO" id="GO:0005634">
    <property type="term" value="C:nucleus"/>
    <property type="evidence" value="ECO:0007669"/>
    <property type="project" value="TreeGrafter"/>
</dbReference>
<dbReference type="EMBL" id="CAJVOS010000093">
    <property type="protein sequence ID" value="CAG8276380.1"/>
    <property type="molecule type" value="Genomic_DNA"/>
</dbReference>